<dbReference type="EMBL" id="CP003043">
    <property type="protein sequence ID" value="AFR99973.1"/>
    <property type="molecule type" value="Genomic_DNA"/>
</dbReference>
<dbReference type="HOGENOM" id="CLU_896557_0_0_9"/>
<evidence type="ECO:0000313" key="1">
    <source>
        <dbReference type="EMBL" id="AFR99973.1"/>
    </source>
</evidence>
<evidence type="ECO:0000313" key="2">
    <source>
        <dbReference type="Proteomes" id="UP000007332"/>
    </source>
</evidence>
<dbReference type="PATRIC" id="fig|1071400.3.peg.881"/>
<organism evidence="1 2">
    <name type="scientific">Lentilactobacillus buchneri subsp. silagei CD034</name>
    <dbReference type="NCBI Taxonomy" id="1071400"/>
    <lineage>
        <taxon>Bacteria</taxon>
        <taxon>Bacillati</taxon>
        <taxon>Bacillota</taxon>
        <taxon>Bacilli</taxon>
        <taxon>Lactobacillales</taxon>
        <taxon>Lactobacillaceae</taxon>
        <taxon>Lentilactobacillus</taxon>
        <taxon>Lentilactobacillus buchneri subsp. silagei</taxon>
    </lineage>
</organism>
<protein>
    <submittedName>
        <fullName evidence="1">Uncharacterized protein</fullName>
    </submittedName>
</protein>
<dbReference type="RefSeq" id="WP_014939755.1">
    <property type="nucleotide sequence ID" value="NC_018610.1"/>
</dbReference>
<dbReference type="AlphaFoldDB" id="J9W0P2"/>
<proteinExistence type="predicted"/>
<dbReference type="eggNOG" id="COG3935">
    <property type="taxonomic scope" value="Bacteria"/>
</dbReference>
<dbReference type="Proteomes" id="UP000007332">
    <property type="component" value="Chromosome"/>
</dbReference>
<dbReference type="OrthoDB" id="1047417at2"/>
<accession>J9W0P2</accession>
<gene>
    <name evidence="1" type="ORF">LBUCD034_0926</name>
</gene>
<name>J9W0P2_LENBU</name>
<dbReference type="STRING" id="1071400.LBUCD034_0926"/>
<dbReference type="KEGG" id="lbn:LBUCD034_0926"/>
<reference evidence="1 2" key="1">
    <citation type="journal article" date="2012" name="J. Biotechnol.">
        <title>Insights into the completely annotated genome of Lactobacillus buchneri CD034, a strain isolated from stable grass silage.</title>
        <authorList>
            <person name="Heinl S."/>
            <person name="Wibberg D."/>
            <person name="Eikmeyer F."/>
            <person name="Szczepanowski R."/>
            <person name="Blom J."/>
            <person name="Linke B."/>
            <person name="Goesmann A."/>
            <person name="Grabherr R."/>
            <person name="Schwab H."/>
            <person name="Puhler A."/>
            <person name="Schluter A."/>
        </authorList>
    </citation>
    <scope>NUCLEOTIDE SEQUENCE [LARGE SCALE GENOMIC DNA]</scope>
    <source>
        <strain evidence="1 2">CD034</strain>
    </source>
</reference>
<sequence length="310" mass="35589">MNYLLQIKAFYDRLELNPLNSSEIALWHALMSINNKAAWSNTFTVASSVLCQRSGIKDTSKSSNFYKARNALTQQGFITWESRKGNQSAKYSITKLYGNLSTYSVGNGVDSGVDNGVDSGVDNSVALNKHKQKQKKTSRRNRKKPVYDQANDFMKLAVYLQKQIMLNNPDFKQPNLQTWADDMRKLVELDHRDKHQVALVIKWCQHDSFWSTNILSAKKLRDQYDQLYLKMQAGQGSTPEQRVSKKQDEHKKWLRDRDKFVLYKYSETGNDLDEAMPIIQAEYPQVTKAEAERILHPELYLAAGGVDDGH</sequence>
<keyword evidence="2" id="KW-1185">Reference proteome</keyword>